<dbReference type="SUPFAM" id="SSF161098">
    <property type="entry name" value="MetI-like"/>
    <property type="match status" value="1"/>
</dbReference>
<gene>
    <name evidence="9" type="ORF">GS18_0212935</name>
</gene>
<keyword evidence="10" id="KW-1185">Reference proteome</keyword>
<dbReference type="Gene3D" id="1.10.3720.10">
    <property type="entry name" value="MetI-like"/>
    <property type="match status" value="1"/>
</dbReference>
<dbReference type="GO" id="GO:0055085">
    <property type="term" value="P:transmembrane transport"/>
    <property type="evidence" value="ECO:0007669"/>
    <property type="project" value="InterPro"/>
</dbReference>
<dbReference type="STRING" id="246786.GS18_0212935"/>
<evidence type="ECO:0000256" key="5">
    <source>
        <dbReference type="ARBA" id="ARBA00022989"/>
    </source>
</evidence>
<dbReference type="EMBL" id="JNVC02000005">
    <property type="protein sequence ID" value="KEZ51996.1"/>
    <property type="molecule type" value="Genomic_DNA"/>
</dbReference>
<protein>
    <recommendedName>
        <fullName evidence="8">ABC transmembrane type-1 domain-containing protein</fullName>
    </recommendedName>
</protein>
<keyword evidence="4 7" id="KW-0812">Transmembrane</keyword>
<dbReference type="InterPro" id="IPR035906">
    <property type="entry name" value="MetI-like_sf"/>
</dbReference>
<evidence type="ECO:0000313" key="10">
    <source>
        <dbReference type="Proteomes" id="UP000028549"/>
    </source>
</evidence>
<keyword evidence="5 7" id="KW-1133">Transmembrane helix</keyword>
<feature type="transmembrane region" description="Helical" evidence="7">
    <location>
        <begin position="168"/>
        <end position="188"/>
    </location>
</feature>
<dbReference type="GO" id="GO:0005886">
    <property type="term" value="C:plasma membrane"/>
    <property type="evidence" value="ECO:0007669"/>
    <property type="project" value="UniProtKB-SubCell"/>
</dbReference>
<reference evidence="9 10" key="1">
    <citation type="journal article" date="2005" name="Int. J. Syst. Evol. Microbiol.">
        <title>Bacillus cibi sp. nov., isolated from jeotgal, a traditional Korean fermented seafood.</title>
        <authorList>
            <person name="Yoon J.H."/>
            <person name="Lee C.H."/>
            <person name="Oh T.K."/>
        </authorList>
    </citation>
    <scope>NUCLEOTIDE SEQUENCE [LARGE SCALE GENOMIC DNA]</scope>
    <source>
        <strain evidence="9 10">DSM 16189</strain>
    </source>
</reference>
<comment type="caution">
    <text evidence="9">The sequence shown here is derived from an EMBL/GenBank/DDBJ whole genome shotgun (WGS) entry which is preliminary data.</text>
</comment>
<evidence type="ECO:0000313" key="9">
    <source>
        <dbReference type="EMBL" id="KEZ51996.1"/>
    </source>
</evidence>
<feature type="domain" description="ABC transmembrane type-1" evidence="8">
    <location>
        <begin position="130"/>
        <end position="281"/>
    </location>
</feature>
<organism evidence="9 10">
    <name type="scientific">Metabacillus indicus</name>
    <name type="common">Bacillus indicus</name>
    <dbReference type="NCBI Taxonomy" id="246786"/>
    <lineage>
        <taxon>Bacteria</taxon>
        <taxon>Bacillati</taxon>
        <taxon>Bacillota</taxon>
        <taxon>Bacilli</taxon>
        <taxon>Bacillales</taxon>
        <taxon>Bacillaceae</taxon>
        <taxon>Metabacillus</taxon>
    </lineage>
</organism>
<feature type="transmembrane region" description="Helical" evidence="7">
    <location>
        <begin position="222"/>
        <end position="244"/>
    </location>
</feature>
<evidence type="ECO:0000256" key="1">
    <source>
        <dbReference type="ARBA" id="ARBA00004651"/>
    </source>
</evidence>
<feature type="transmembrane region" description="Helical" evidence="7">
    <location>
        <begin position="264"/>
        <end position="284"/>
    </location>
</feature>
<accession>A0A084GXD4</accession>
<dbReference type="OrthoDB" id="2958608at2"/>
<dbReference type="AlphaFoldDB" id="A0A084GXD4"/>
<evidence type="ECO:0000256" key="2">
    <source>
        <dbReference type="ARBA" id="ARBA00022448"/>
    </source>
</evidence>
<keyword evidence="2" id="KW-0813">Transport</keyword>
<dbReference type="RefSeq" id="WP_029566867.1">
    <property type="nucleotide sequence ID" value="NZ_CANLZQ010000016.1"/>
</dbReference>
<sequence length="296" mass="32827">MVEAEFSGKSRVTSFGRQLLLLVLQILLSIAVLILIGSLPVFINGFQFDPAGYAEKTAEIAMQLLMLHEMTYEGVPMVPIIAERAGITIPIFLGGVAAAFFFSFVTAYAALMLMRKNLKKITKLLGILEAVPDVMIFVLLQIGVIAFLKATGIKLAQFATTGSENQAVLLPILCIALPVSFFLSKMLIQYITEELDKSYIELVRSMGFSYSYILNMHVMRNIAGALFGSAKTVFWSMLSTMAVVEYLFNLNGLLSFVFTASTPEVFTLSCITLFIPLFILYRVFERISSSIRKETQ</sequence>
<dbReference type="Pfam" id="PF00528">
    <property type="entry name" value="BPD_transp_1"/>
    <property type="match status" value="1"/>
</dbReference>
<evidence type="ECO:0000256" key="3">
    <source>
        <dbReference type="ARBA" id="ARBA00022475"/>
    </source>
</evidence>
<feature type="transmembrane region" description="Helical" evidence="7">
    <location>
        <begin position="19"/>
        <end position="43"/>
    </location>
</feature>
<name>A0A084GXD4_METID</name>
<evidence type="ECO:0000256" key="7">
    <source>
        <dbReference type="SAM" id="Phobius"/>
    </source>
</evidence>
<dbReference type="PANTHER" id="PTHR30465">
    <property type="entry name" value="INNER MEMBRANE ABC TRANSPORTER"/>
    <property type="match status" value="1"/>
</dbReference>
<keyword evidence="6 7" id="KW-0472">Membrane</keyword>
<dbReference type="PANTHER" id="PTHR30465:SF44">
    <property type="entry name" value="ABC-TYPE DIPEPTIDE_OLIGOPEPTIDE TRANSPORT SYSTEM, PERMEASE COMPONENT"/>
    <property type="match status" value="1"/>
</dbReference>
<proteinExistence type="predicted"/>
<evidence type="ECO:0000256" key="4">
    <source>
        <dbReference type="ARBA" id="ARBA00022692"/>
    </source>
</evidence>
<comment type="subcellular location">
    <subcellularLocation>
        <location evidence="1">Cell membrane</location>
        <topology evidence="1">Multi-pass membrane protein</topology>
    </subcellularLocation>
</comment>
<feature type="transmembrane region" description="Helical" evidence="7">
    <location>
        <begin position="125"/>
        <end position="148"/>
    </location>
</feature>
<feature type="transmembrane region" description="Helical" evidence="7">
    <location>
        <begin position="87"/>
        <end position="113"/>
    </location>
</feature>
<dbReference type="InterPro" id="IPR000515">
    <property type="entry name" value="MetI-like"/>
</dbReference>
<evidence type="ECO:0000256" key="6">
    <source>
        <dbReference type="ARBA" id="ARBA00023136"/>
    </source>
</evidence>
<dbReference type="Proteomes" id="UP000028549">
    <property type="component" value="Unassembled WGS sequence"/>
</dbReference>
<keyword evidence="3" id="KW-1003">Cell membrane</keyword>
<evidence type="ECO:0000259" key="8">
    <source>
        <dbReference type="Pfam" id="PF00528"/>
    </source>
</evidence>